<reference evidence="2" key="1">
    <citation type="submission" date="2008-03" db="EMBL/GenBank/DDBJ databases">
        <title>Complete sequence of chromosome of Beijerinckia indica subsp. indica ATCC 9039.</title>
        <authorList>
            <consortium name="US DOE Joint Genome Institute"/>
            <person name="Copeland A."/>
            <person name="Lucas S."/>
            <person name="Lapidus A."/>
            <person name="Glavina del Rio T."/>
            <person name="Dalin E."/>
            <person name="Tice H."/>
            <person name="Bruce D."/>
            <person name="Goodwin L."/>
            <person name="Pitluck S."/>
            <person name="LaButti K."/>
            <person name="Schmutz J."/>
            <person name="Larimer F."/>
            <person name="Land M."/>
            <person name="Hauser L."/>
            <person name="Kyrpides N."/>
            <person name="Mikhailova N."/>
            <person name="Dunfield P.F."/>
            <person name="Dedysh S.N."/>
            <person name="Liesack W."/>
            <person name="Saw J.H."/>
            <person name="Alam M."/>
            <person name="Chen Y."/>
            <person name="Murrell J.C."/>
            <person name="Richardson P."/>
        </authorList>
    </citation>
    <scope>NUCLEOTIDE SEQUENCE [LARGE SCALE GENOMIC DNA]</scope>
    <source>
        <strain evidence="2">ATCC 9039 / DSM 1715 / NCIMB 8712</strain>
    </source>
</reference>
<dbReference type="EMBL" id="CP001016">
    <property type="protein sequence ID" value="ACB96748.1"/>
    <property type="molecule type" value="Genomic_DNA"/>
</dbReference>
<dbReference type="HOGENOM" id="CLU_2840967_0_0_5"/>
<dbReference type="Proteomes" id="UP000001695">
    <property type="component" value="Chromosome"/>
</dbReference>
<gene>
    <name evidence="1" type="ordered locus">Bind_3188</name>
</gene>
<dbReference type="KEGG" id="bid:Bind_3188"/>
<proteinExistence type="predicted"/>
<dbReference type="STRING" id="395963.Bind_3188"/>
<protein>
    <submittedName>
        <fullName evidence="1">Uncharacterized protein</fullName>
    </submittedName>
</protein>
<organism evidence="1 2">
    <name type="scientific">Beijerinckia indica subsp. indica (strain ATCC 9039 / DSM 1715 / NCIMB 8712)</name>
    <dbReference type="NCBI Taxonomy" id="395963"/>
    <lineage>
        <taxon>Bacteria</taxon>
        <taxon>Pseudomonadati</taxon>
        <taxon>Pseudomonadota</taxon>
        <taxon>Alphaproteobacteria</taxon>
        <taxon>Hyphomicrobiales</taxon>
        <taxon>Beijerinckiaceae</taxon>
        <taxon>Beijerinckia</taxon>
    </lineage>
</organism>
<keyword evidence="2" id="KW-1185">Reference proteome</keyword>
<dbReference type="AlphaFoldDB" id="B2ICE8"/>
<dbReference type="RefSeq" id="WP_012386096.1">
    <property type="nucleotide sequence ID" value="NC_010581.1"/>
</dbReference>
<sequence>MAKIKETCGDHETLLREISGLAWAGIYSSREDACDAAEAACSAIVDRIMAWQEAERSAKGKASGL</sequence>
<evidence type="ECO:0000313" key="1">
    <source>
        <dbReference type="EMBL" id="ACB96748.1"/>
    </source>
</evidence>
<evidence type="ECO:0000313" key="2">
    <source>
        <dbReference type="Proteomes" id="UP000001695"/>
    </source>
</evidence>
<name>B2ICE8_BEII9</name>
<reference evidence="1 2" key="2">
    <citation type="journal article" date="2010" name="J. Bacteriol.">
        <title>Complete genome sequence of Beijerinckia indica subsp. indica.</title>
        <authorList>
            <person name="Tamas I."/>
            <person name="Dedysh S.N."/>
            <person name="Liesack W."/>
            <person name="Stott M.B."/>
            <person name="Alam M."/>
            <person name="Murrell J.C."/>
            <person name="Dunfield P.F."/>
        </authorList>
    </citation>
    <scope>NUCLEOTIDE SEQUENCE [LARGE SCALE GENOMIC DNA]</scope>
    <source>
        <strain evidence="2">ATCC 9039 / DSM 1715 / NCIMB 8712</strain>
    </source>
</reference>
<accession>B2ICE8</accession>